<organism evidence="2 3">
    <name type="scientific">Actinoplanes regularis</name>
    <dbReference type="NCBI Taxonomy" id="52697"/>
    <lineage>
        <taxon>Bacteria</taxon>
        <taxon>Bacillati</taxon>
        <taxon>Actinomycetota</taxon>
        <taxon>Actinomycetes</taxon>
        <taxon>Micromonosporales</taxon>
        <taxon>Micromonosporaceae</taxon>
        <taxon>Actinoplanes</taxon>
    </lineage>
</organism>
<dbReference type="RefSeq" id="WP_089297179.1">
    <property type="nucleotide sequence ID" value="NZ_BOMU01000082.1"/>
</dbReference>
<gene>
    <name evidence="2" type="ORF">SAMN06264365_11786</name>
</gene>
<keyword evidence="1" id="KW-1133">Transmembrane helix</keyword>
<reference evidence="2 3" key="1">
    <citation type="submission" date="2017-06" db="EMBL/GenBank/DDBJ databases">
        <authorList>
            <person name="Kim H.J."/>
            <person name="Triplett B.A."/>
        </authorList>
    </citation>
    <scope>NUCLEOTIDE SEQUENCE [LARGE SCALE GENOMIC DNA]</scope>
    <source>
        <strain evidence="2 3">DSM 43151</strain>
    </source>
</reference>
<dbReference type="EMBL" id="FZNR01000017">
    <property type="protein sequence ID" value="SNS51909.1"/>
    <property type="molecule type" value="Genomic_DNA"/>
</dbReference>
<sequence length="261" mass="28385">MRAYRALARATARSALTYRLNLLLGLGTVFVQLVALLAVWRVILAQSSVNGFTWPQMRVYLLVAFAAGTVVSAFGDFRMAFRILDGDVALDLVKPVDYQKARFAETIGGLWIEVLLIGVVVGVTLAVTGGVRTPAGPALALFVVSMLLLVPLKFLIVYGSTLLCFWTQNFIGVQWARLAVMNLLSGALIPLAYLPGWLATVAQWSPFAGLTSTPALIFLGRVDVRHGLTLVAVQLGWVLLLWFGARLMWRAGLRRLTVNGG</sequence>
<feature type="transmembrane region" description="Helical" evidence="1">
    <location>
        <begin position="178"/>
        <end position="204"/>
    </location>
</feature>
<dbReference type="PANTHER" id="PTHR36832:SF1">
    <property type="entry name" value="SLR1174 PROTEIN"/>
    <property type="match status" value="1"/>
</dbReference>
<evidence type="ECO:0000256" key="1">
    <source>
        <dbReference type="SAM" id="Phobius"/>
    </source>
</evidence>
<dbReference type="InterPro" id="IPR010390">
    <property type="entry name" value="ABC-2_transporter-like"/>
</dbReference>
<dbReference type="AlphaFoldDB" id="A0A239F4T7"/>
<feature type="transmembrane region" description="Helical" evidence="1">
    <location>
        <begin position="20"/>
        <end position="39"/>
    </location>
</feature>
<evidence type="ECO:0000313" key="3">
    <source>
        <dbReference type="Proteomes" id="UP000198415"/>
    </source>
</evidence>
<keyword evidence="1" id="KW-0812">Transmembrane</keyword>
<evidence type="ECO:0000313" key="2">
    <source>
        <dbReference type="EMBL" id="SNS51909.1"/>
    </source>
</evidence>
<dbReference type="PANTHER" id="PTHR36832">
    <property type="entry name" value="SLR1174 PROTEIN-RELATED"/>
    <property type="match status" value="1"/>
</dbReference>
<protein>
    <submittedName>
        <fullName evidence="2">ABC-2 type transport system permease protein</fullName>
    </submittedName>
</protein>
<feature type="transmembrane region" description="Helical" evidence="1">
    <location>
        <begin position="108"/>
        <end position="127"/>
    </location>
</feature>
<feature type="transmembrane region" description="Helical" evidence="1">
    <location>
        <begin position="139"/>
        <end position="166"/>
    </location>
</feature>
<accession>A0A239F4T7</accession>
<feature type="transmembrane region" description="Helical" evidence="1">
    <location>
        <begin position="224"/>
        <end position="245"/>
    </location>
</feature>
<dbReference type="Proteomes" id="UP000198415">
    <property type="component" value="Unassembled WGS sequence"/>
</dbReference>
<dbReference type="OrthoDB" id="62003at2"/>
<keyword evidence="3" id="KW-1185">Reference proteome</keyword>
<proteinExistence type="predicted"/>
<feature type="transmembrane region" description="Helical" evidence="1">
    <location>
        <begin position="59"/>
        <end position="77"/>
    </location>
</feature>
<name>A0A239F4T7_9ACTN</name>
<keyword evidence="1" id="KW-0472">Membrane</keyword>
<dbReference type="Pfam" id="PF06182">
    <property type="entry name" value="ABC2_membrane_6"/>
    <property type="match status" value="1"/>
</dbReference>